<feature type="zinc finger region" description="C3H1-type" evidence="6">
    <location>
        <begin position="366"/>
        <end position="392"/>
    </location>
</feature>
<feature type="compositionally biased region" description="Basic residues" evidence="7">
    <location>
        <begin position="187"/>
        <end position="212"/>
    </location>
</feature>
<evidence type="ECO:0000259" key="8">
    <source>
        <dbReference type="PROSITE" id="PS50103"/>
    </source>
</evidence>
<feature type="domain" description="C3H1-type" evidence="8">
    <location>
        <begin position="393"/>
        <end position="416"/>
    </location>
</feature>
<dbReference type="InterPro" id="IPR000571">
    <property type="entry name" value="Znf_CCCH"/>
</dbReference>
<feature type="zinc finger region" description="C3H1-type" evidence="6">
    <location>
        <begin position="393"/>
        <end position="416"/>
    </location>
</feature>
<accession>A0A6P7T617</accession>
<evidence type="ECO:0000313" key="10">
    <source>
        <dbReference type="RefSeq" id="XP_029646216.1"/>
    </source>
</evidence>
<reference evidence="10 11" key="1">
    <citation type="submission" date="2025-08" db="UniProtKB">
        <authorList>
            <consortium name="RefSeq"/>
        </authorList>
    </citation>
    <scope>IDENTIFICATION</scope>
</reference>
<dbReference type="Proteomes" id="UP000515154">
    <property type="component" value="Linkage group LG16"/>
</dbReference>
<evidence type="ECO:0000313" key="9">
    <source>
        <dbReference type="Proteomes" id="UP000515154"/>
    </source>
</evidence>
<dbReference type="RefSeq" id="XP_029646218.1">
    <property type="nucleotide sequence ID" value="XM_029790358.2"/>
</dbReference>
<dbReference type="RefSeq" id="XP_029646217.1">
    <property type="nucleotide sequence ID" value="XM_029790357.2"/>
</dbReference>
<dbReference type="InterPro" id="IPR045124">
    <property type="entry name" value="Su(sable)-like"/>
</dbReference>
<feature type="domain" description="C3H1-type" evidence="8">
    <location>
        <begin position="366"/>
        <end position="392"/>
    </location>
</feature>
<evidence type="ECO:0000313" key="15">
    <source>
        <dbReference type="RefSeq" id="XP_029646221.1"/>
    </source>
</evidence>
<evidence type="ECO:0000256" key="2">
    <source>
        <dbReference type="ARBA" id="ARBA00022723"/>
    </source>
</evidence>
<dbReference type="GO" id="GO:0045892">
    <property type="term" value="P:negative regulation of DNA-templated transcription"/>
    <property type="evidence" value="ECO:0007669"/>
    <property type="project" value="InterPro"/>
</dbReference>
<evidence type="ECO:0000313" key="11">
    <source>
        <dbReference type="RefSeq" id="XP_029646217.1"/>
    </source>
</evidence>
<feature type="compositionally biased region" description="Low complexity" evidence="7">
    <location>
        <begin position="847"/>
        <end position="856"/>
    </location>
</feature>
<dbReference type="RefSeq" id="XP_029646221.1">
    <property type="nucleotide sequence ID" value="XM_029790361.2"/>
</dbReference>
<evidence type="ECO:0000256" key="1">
    <source>
        <dbReference type="ARBA" id="ARBA00022553"/>
    </source>
</evidence>
<feature type="region of interest" description="Disordered" evidence="7">
    <location>
        <begin position="1"/>
        <end position="284"/>
    </location>
</feature>
<keyword evidence="3" id="KW-0677">Repeat</keyword>
<dbReference type="RefSeq" id="XP_029646220.1">
    <property type="nucleotide sequence ID" value="XM_029790360.2"/>
</dbReference>
<feature type="compositionally biased region" description="Low complexity" evidence="7">
    <location>
        <begin position="732"/>
        <end position="801"/>
    </location>
</feature>
<dbReference type="Gene3D" id="1.20.120.1350">
    <property type="entry name" value="Pneumovirus matrix protein 2 (M2), zinc-binding domain"/>
    <property type="match status" value="1"/>
</dbReference>
<dbReference type="PROSITE" id="PS50103">
    <property type="entry name" value="ZF_C3H1"/>
    <property type="match status" value="3"/>
</dbReference>
<evidence type="ECO:0000313" key="14">
    <source>
        <dbReference type="RefSeq" id="XP_029646220.1"/>
    </source>
</evidence>
<feature type="domain" description="C3H1-type" evidence="8">
    <location>
        <begin position="336"/>
        <end position="364"/>
    </location>
</feature>
<evidence type="ECO:0000256" key="7">
    <source>
        <dbReference type="SAM" id="MobiDB-lite"/>
    </source>
</evidence>
<feature type="compositionally biased region" description="Low complexity" evidence="7">
    <location>
        <begin position="956"/>
        <end position="968"/>
    </location>
</feature>
<feature type="compositionally biased region" description="Low complexity" evidence="7">
    <location>
        <begin position="555"/>
        <end position="565"/>
    </location>
</feature>
<dbReference type="Pfam" id="PF22623">
    <property type="entry name" value="zf-CCCH_9"/>
    <property type="match status" value="1"/>
</dbReference>
<evidence type="ECO:0000313" key="12">
    <source>
        <dbReference type="RefSeq" id="XP_029646218.1"/>
    </source>
</evidence>
<dbReference type="Pfam" id="PF14608">
    <property type="entry name" value="zf-CCCH_2"/>
    <property type="match status" value="2"/>
</dbReference>
<feature type="compositionally biased region" description="Acidic residues" evidence="7">
    <location>
        <begin position="119"/>
        <end position="137"/>
    </location>
</feature>
<feature type="compositionally biased region" description="Basic and acidic residues" evidence="7">
    <location>
        <begin position="989"/>
        <end position="1007"/>
    </location>
</feature>
<feature type="compositionally biased region" description="Basic and acidic residues" evidence="7">
    <location>
        <begin position="213"/>
        <end position="223"/>
    </location>
</feature>
<evidence type="ECO:0000256" key="6">
    <source>
        <dbReference type="PROSITE-ProRule" id="PRU00723"/>
    </source>
</evidence>
<dbReference type="RefSeq" id="XP_029646216.1">
    <property type="nucleotide sequence ID" value="XM_029790356.2"/>
</dbReference>
<evidence type="ECO:0000256" key="5">
    <source>
        <dbReference type="ARBA" id="ARBA00022833"/>
    </source>
</evidence>
<organism evidence="9 13">
    <name type="scientific">Octopus sinensis</name>
    <name type="common">East Asian common octopus</name>
    <dbReference type="NCBI Taxonomy" id="2607531"/>
    <lineage>
        <taxon>Eukaryota</taxon>
        <taxon>Metazoa</taxon>
        <taxon>Spiralia</taxon>
        <taxon>Lophotrochozoa</taxon>
        <taxon>Mollusca</taxon>
        <taxon>Cephalopoda</taxon>
        <taxon>Coleoidea</taxon>
        <taxon>Octopodiformes</taxon>
        <taxon>Octopoda</taxon>
        <taxon>Incirrata</taxon>
        <taxon>Octopodidae</taxon>
        <taxon>Octopus</taxon>
    </lineage>
</organism>
<feature type="compositionally biased region" description="Basic and acidic residues" evidence="7">
    <location>
        <begin position="177"/>
        <end position="186"/>
    </location>
</feature>
<feature type="compositionally biased region" description="Basic residues" evidence="7">
    <location>
        <begin position="102"/>
        <end position="115"/>
    </location>
</feature>
<evidence type="ECO:0000313" key="16">
    <source>
        <dbReference type="RefSeq" id="XP_036365786.1"/>
    </source>
</evidence>
<feature type="compositionally biased region" description="Low complexity" evidence="7">
    <location>
        <begin position="248"/>
        <end position="263"/>
    </location>
</feature>
<keyword evidence="4 6" id="KW-0863">Zinc-finger</keyword>
<dbReference type="GO" id="GO:0005634">
    <property type="term" value="C:nucleus"/>
    <property type="evidence" value="ECO:0007669"/>
    <property type="project" value="TreeGrafter"/>
</dbReference>
<feature type="region of interest" description="Disordered" evidence="7">
    <location>
        <begin position="310"/>
        <end position="333"/>
    </location>
</feature>
<feature type="compositionally biased region" description="Polar residues" evidence="7">
    <location>
        <begin position="80"/>
        <end position="94"/>
    </location>
</feature>
<evidence type="ECO:0000256" key="4">
    <source>
        <dbReference type="ARBA" id="ARBA00022771"/>
    </source>
</evidence>
<feature type="compositionally biased region" description="Low complexity" evidence="7">
    <location>
        <begin position="811"/>
        <end position="829"/>
    </location>
</feature>
<feature type="region of interest" description="Disordered" evidence="7">
    <location>
        <begin position="732"/>
        <end position="856"/>
    </location>
</feature>
<feature type="compositionally biased region" description="Basic and acidic residues" evidence="7">
    <location>
        <begin position="610"/>
        <end position="628"/>
    </location>
</feature>
<feature type="compositionally biased region" description="Low complexity" evidence="7">
    <location>
        <begin position="505"/>
        <end position="520"/>
    </location>
</feature>
<dbReference type="KEGG" id="osn:115220259"/>
<gene>
    <name evidence="10 11 12 13 14 15 16 17" type="primary">LOC115220259</name>
</gene>
<proteinExistence type="predicted"/>
<dbReference type="PANTHER" id="PTHR13119">
    <property type="entry name" value="ZINC FINGER CCCH DOMAIN-CONTAINING PROTEI"/>
    <property type="match status" value="1"/>
</dbReference>
<keyword evidence="5 6" id="KW-0862">Zinc</keyword>
<evidence type="ECO:0000313" key="13">
    <source>
        <dbReference type="RefSeq" id="XP_029646219.1"/>
    </source>
</evidence>
<dbReference type="InterPro" id="IPR054361">
    <property type="entry name" value="Znf-CCCH_ZC3H4/6/8"/>
</dbReference>
<dbReference type="PANTHER" id="PTHR13119:SF12">
    <property type="entry name" value="PROTEIN SUPPRESSOR OF SABLE"/>
    <property type="match status" value="1"/>
</dbReference>
<feature type="compositionally biased region" description="Basic and acidic residues" evidence="7">
    <location>
        <begin position="1039"/>
        <end position="1048"/>
    </location>
</feature>
<dbReference type="SMART" id="SM00356">
    <property type="entry name" value="ZnF_C3H1"/>
    <property type="match status" value="3"/>
</dbReference>
<keyword evidence="9" id="KW-1185">Reference proteome</keyword>
<dbReference type="Gene3D" id="4.10.1000.10">
    <property type="entry name" value="Zinc finger, CCCH-type"/>
    <property type="match status" value="1"/>
</dbReference>
<feature type="compositionally biased region" description="Basic residues" evidence="7">
    <location>
        <begin position="599"/>
        <end position="609"/>
    </location>
</feature>
<dbReference type="RefSeq" id="XP_036365786.1">
    <property type="nucleotide sequence ID" value="XM_036509893.1"/>
</dbReference>
<evidence type="ECO:0000256" key="3">
    <source>
        <dbReference type="ARBA" id="ARBA00022737"/>
    </source>
</evidence>
<feature type="compositionally biased region" description="Polar residues" evidence="7">
    <location>
        <begin position="1190"/>
        <end position="1214"/>
    </location>
</feature>
<dbReference type="RefSeq" id="XP_036365787.1">
    <property type="nucleotide sequence ID" value="XM_036509894.1"/>
</dbReference>
<sequence length="1301" mass="142579">MDDFMTDEEQDCHGDGGKLSIQLNDDDSASEQSLNPLPSAKMLTTFAEDGFKKQSSESDQDSGNGPLIPESTENDAKGVLQNSKSILNNGQSKSSRGDSSRHRQKETRRRSGKRKYKEEEPEDGEILEDGEIASDGENDFRRRRQRRDDDFSEKSASSAEECEMRSDASDNEVETTGNEKSESLSRRERRKRKRERREKRRKKNEAKKKRRRLEYVDHDKVDDGFNWNLSSKGRTLPGPYDSPSDKQSSSPYRSPGGPYDSPYESPPGLYDSPSEDEEDNYPPSLLSMVGDGFIDMAVADKDEILKLRERKKSRSSRKKSHHHHHSSKKKPLLDIPRPHSVCKFFMEGKCSKVAEDCPYSHDFIPPKKSEICKFYLNSICTKEGCLFMHGEYPCKYFHTGAQCYQGENCKFSHEPLNEETKILLQKALDNRDDERSDDSDDSLTHESLEHMRDKGGNQAPGSNGGSKKIPSLFDIKVYPPGQSPKKPQGSTVQPPGRPGFYKDALSLSPSGNSSCSLPPSGAGIGGLGSVSIRPPIGSPGHSSFIGSRQTPGDCPPQQQQQQTPPHLGCSPPHPQQSAMIGSNYPDDKNLPQPLDNLHHPLHHPFHHRHGALEDRHNTDEEKEERKQVPIEIPSHLPPKQKELFMRIQQQHQLAATIAENTDVRDDAKLDDIDDWYSSDEDEDGEGGPKLAEILKNLNKQPPEPPVQPQPDISNSSTLNIMQMINAIRGQPAVTSAGAGGSSQTTVSTTSTIVTTSNNSNSSSSNNNSSSVSTSTCPSSSTATSAASAAGSAASSTSNTSSARRDPRLQITKATTSSSDSKSPSTAAAPVKTDPRLISSKPAVTETSPPSSVPVPQDFVVVPSTPPGEIVYRLYEVSTYKIPLSATIDVFHSKYKDDPRIQKHLSNPPESLKQKILPGDPDKNLIKSFVVPNPNRPGKDTTVDDLPMPTLPPVNLPPITSTAAASSTSKRPQDPRRTRILPPNSRIVSKKVEDKDNTEPNKPADPRISRGGPDQFPPTKPLDPRLLRLQPGSAGPSRPLDPRRLKQESSKPFPGRASNDPRANKQQSPVAEQNLPPMLAQMPNPAVPRPPVDSANEKRGPRTQETPAPLHPVRPSNPKESQSKTEQSDSSGAEVSQPKLDHRNDPRFKRKPAGESGSSLPPIRKVTGQRKVNMEYSSPLGTEADKPEPNSGYNSYNRPPNANRQMSGNNNNNKMWTGGPDSGPPALPSGKPHSSGGNDTTHGSLDPRDVANHPSTSDPPSNFPPQMQPSGPLQQYPPVLPPDQPKLKDLFKIIDPTASPFC</sequence>
<feature type="compositionally biased region" description="Basic residues" evidence="7">
    <location>
        <begin position="310"/>
        <end position="330"/>
    </location>
</feature>
<protein>
    <submittedName>
        <fullName evidence="10 11">Zinc finger CCCH domain-containing protein 4 isoform X1</fullName>
    </submittedName>
</protein>
<dbReference type="SUPFAM" id="SSF90229">
    <property type="entry name" value="CCCH zinc finger"/>
    <property type="match status" value="1"/>
</dbReference>
<feature type="region of interest" description="Disordered" evidence="7">
    <location>
        <begin position="898"/>
        <end position="1287"/>
    </location>
</feature>
<keyword evidence="2 6" id="KW-0479">Metal-binding</keyword>
<feature type="zinc finger region" description="C3H1-type" evidence="6">
    <location>
        <begin position="336"/>
        <end position="364"/>
    </location>
</feature>
<feature type="compositionally biased region" description="Acidic residues" evidence="7">
    <location>
        <begin position="1"/>
        <end position="10"/>
    </location>
</feature>
<dbReference type="RefSeq" id="XP_029646219.1">
    <property type="nucleotide sequence ID" value="XM_029790359.2"/>
</dbReference>
<name>A0A6P7T617_9MOLL</name>
<dbReference type="InterPro" id="IPR036855">
    <property type="entry name" value="Znf_CCCH_sf"/>
</dbReference>
<feature type="compositionally biased region" description="Polar residues" evidence="7">
    <location>
        <begin position="540"/>
        <end position="550"/>
    </location>
</feature>
<dbReference type="GO" id="GO:0008270">
    <property type="term" value="F:zinc ion binding"/>
    <property type="evidence" value="ECO:0007669"/>
    <property type="project" value="UniProtKB-KW"/>
</dbReference>
<evidence type="ECO:0000313" key="17">
    <source>
        <dbReference type="RefSeq" id="XP_036365787.1"/>
    </source>
</evidence>
<feature type="region of interest" description="Disordered" evidence="7">
    <location>
        <begin position="450"/>
        <end position="635"/>
    </location>
</feature>
<dbReference type="GO" id="GO:0003723">
    <property type="term" value="F:RNA binding"/>
    <property type="evidence" value="ECO:0007669"/>
    <property type="project" value="InterPro"/>
</dbReference>
<keyword evidence="1" id="KW-0597">Phosphoprotein</keyword>